<dbReference type="PANTHER" id="PTHR47515">
    <property type="entry name" value="LOW CALCIUM RESPONSE LOCUS PROTEIN T"/>
    <property type="match status" value="1"/>
</dbReference>
<dbReference type="AlphaFoldDB" id="A0A7G9Y094"/>
<dbReference type="InterPro" id="IPR036397">
    <property type="entry name" value="RNaseH_sf"/>
</dbReference>
<accession>A0A7G9Y094</accession>
<protein>
    <recommendedName>
        <fullName evidence="1">Integrase catalytic domain-containing protein</fullName>
    </recommendedName>
</protein>
<reference evidence="2" key="1">
    <citation type="submission" date="2020-06" db="EMBL/GenBank/DDBJ databases">
        <title>Unique genomic features of the anaerobic methanotrophic archaea.</title>
        <authorList>
            <person name="Chadwick G.L."/>
            <person name="Skennerton C.T."/>
            <person name="Laso-Perez R."/>
            <person name="Leu A.O."/>
            <person name="Speth D.R."/>
            <person name="Yu H."/>
            <person name="Morgan-Lang C."/>
            <person name="Hatzenpichler R."/>
            <person name="Goudeau D."/>
            <person name="Malmstrom R."/>
            <person name="Brazelton W.J."/>
            <person name="Woyke T."/>
            <person name="Hallam S.J."/>
            <person name="Tyson G.W."/>
            <person name="Wegener G."/>
            <person name="Boetius A."/>
            <person name="Orphan V."/>
        </authorList>
    </citation>
    <scope>NUCLEOTIDE SEQUENCE</scope>
</reference>
<gene>
    <name evidence="2" type="ORF">LLBHLIGG_00012</name>
</gene>
<dbReference type="SUPFAM" id="SSF46689">
    <property type="entry name" value="Homeodomain-like"/>
    <property type="match status" value="1"/>
</dbReference>
<dbReference type="PROSITE" id="PS50994">
    <property type="entry name" value="INTEGRASE"/>
    <property type="match status" value="1"/>
</dbReference>
<feature type="domain" description="Integrase catalytic" evidence="1">
    <location>
        <begin position="144"/>
        <end position="320"/>
    </location>
</feature>
<dbReference type="SUPFAM" id="SSF53098">
    <property type="entry name" value="Ribonuclease H-like"/>
    <property type="match status" value="1"/>
</dbReference>
<dbReference type="InterPro" id="IPR001584">
    <property type="entry name" value="Integrase_cat-core"/>
</dbReference>
<dbReference type="InterPro" id="IPR009057">
    <property type="entry name" value="Homeodomain-like_sf"/>
</dbReference>
<dbReference type="EMBL" id="MT630639">
    <property type="protein sequence ID" value="QNO41428.1"/>
    <property type="molecule type" value="Genomic_DNA"/>
</dbReference>
<sequence length="411" mass="48190">MDINEQERIDAVNRYIKGDKPADIYRDANRSKKWLTGWVNRFKTGEDGWYRSRSRAPKKHGRKTNEEIERVIVSIRKALIEGNEHESKYLGVGADAIQYRMNELGFSEDVMPSASTIKRIVKKHGLKVNKRERYKRVKSKKRYTLLNPTQIDEVHQMDFVGPRFIKGYGAISSLHLIDVVSTRVHIEQFGSKHMDNVIAFLIKYWSNNPIPKYLQVDNGMYFIGDFKNPRGFSRFVRLCLYVGIEVVFIAPSSPWMDGSIENFNNWFGSKFWDKETFEDMEDMRTRSLHFVDQHNDLGAWKKRNEKLEQTDPVRILKDAAEINLNKLPVTDGNAHFIRQVDSEGRVNVLNEALKVGEEFISEYVWATICTGKRKMEVYYRAKDQDVAVLIKEFDYELNEEVEPRRDDIWKT</sequence>
<dbReference type="InterPro" id="IPR012337">
    <property type="entry name" value="RNaseH-like_sf"/>
</dbReference>
<proteinExistence type="predicted"/>
<dbReference type="GO" id="GO:0015074">
    <property type="term" value="P:DNA integration"/>
    <property type="evidence" value="ECO:0007669"/>
    <property type="project" value="InterPro"/>
</dbReference>
<dbReference type="GO" id="GO:0003676">
    <property type="term" value="F:nucleic acid binding"/>
    <property type="evidence" value="ECO:0007669"/>
    <property type="project" value="InterPro"/>
</dbReference>
<name>A0A7G9Y094_9EURY</name>
<evidence type="ECO:0000259" key="1">
    <source>
        <dbReference type="PROSITE" id="PS50994"/>
    </source>
</evidence>
<dbReference type="PANTHER" id="PTHR47515:SF2">
    <property type="entry name" value="INTEGRASE CORE DOMAIN PROTEIN"/>
    <property type="match status" value="1"/>
</dbReference>
<organism evidence="2">
    <name type="scientific">Candidatus Methanogaster sp. ANME-2c ERB4</name>
    <dbReference type="NCBI Taxonomy" id="2759911"/>
    <lineage>
        <taxon>Archaea</taxon>
        <taxon>Methanobacteriati</taxon>
        <taxon>Methanobacteriota</taxon>
        <taxon>Stenosarchaea group</taxon>
        <taxon>Methanomicrobia</taxon>
        <taxon>Methanosarcinales</taxon>
        <taxon>ANME-2 cluster</taxon>
        <taxon>Candidatus Methanogasteraceae</taxon>
        <taxon>Candidatus Methanogaster</taxon>
    </lineage>
</organism>
<evidence type="ECO:0000313" key="2">
    <source>
        <dbReference type="EMBL" id="QNO41428.1"/>
    </source>
</evidence>
<dbReference type="Gene3D" id="3.30.420.10">
    <property type="entry name" value="Ribonuclease H-like superfamily/Ribonuclease H"/>
    <property type="match status" value="1"/>
</dbReference>